<dbReference type="SMART" id="SM00363">
    <property type="entry name" value="S4"/>
    <property type="match status" value="1"/>
</dbReference>
<evidence type="ECO:0000256" key="3">
    <source>
        <dbReference type="ARBA" id="ARBA00036882"/>
    </source>
</evidence>
<feature type="domain" description="RNA-binding S4" evidence="6">
    <location>
        <begin position="37"/>
        <end position="94"/>
    </location>
</feature>
<accession>A0ABY0TB92</accession>
<dbReference type="Gene3D" id="3.10.290.10">
    <property type="entry name" value="RNA-binding S4 domain"/>
    <property type="match status" value="1"/>
</dbReference>
<dbReference type="EMBL" id="FNKY01000001">
    <property type="protein sequence ID" value="SDQ54006.1"/>
    <property type="molecule type" value="Genomic_DNA"/>
</dbReference>
<evidence type="ECO:0000313" key="8">
    <source>
        <dbReference type="Proteomes" id="UP000183471"/>
    </source>
</evidence>
<dbReference type="PROSITE" id="PS50889">
    <property type="entry name" value="S4"/>
    <property type="match status" value="1"/>
</dbReference>
<comment type="function">
    <text evidence="5">Responsible for synthesis of pseudouridine from uracil.</text>
</comment>
<dbReference type="PROSITE" id="PS01129">
    <property type="entry name" value="PSI_RLU"/>
    <property type="match status" value="1"/>
</dbReference>
<dbReference type="CDD" id="cd00165">
    <property type="entry name" value="S4"/>
    <property type="match status" value="1"/>
</dbReference>
<evidence type="ECO:0000256" key="1">
    <source>
        <dbReference type="ARBA" id="ARBA00010876"/>
    </source>
</evidence>
<dbReference type="CDD" id="cd02869">
    <property type="entry name" value="PseudoU_synth_RluA_like"/>
    <property type="match status" value="1"/>
</dbReference>
<dbReference type="InterPro" id="IPR006224">
    <property type="entry name" value="PsdUridine_synth_RluA-like_CS"/>
</dbReference>
<comment type="similarity">
    <text evidence="1 5">Belongs to the pseudouridine synthase RluA family.</text>
</comment>
<reference evidence="7 8" key="1">
    <citation type="submission" date="2016-10" db="EMBL/GenBank/DDBJ databases">
        <authorList>
            <person name="Varghese N."/>
            <person name="Submissions S."/>
        </authorList>
    </citation>
    <scope>NUCLEOTIDE SEQUENCE [LARGE SCALE GENOMIC DNA]</scope>
    <source>
        <strain evidence="7 8">Nl1</strain>
    </source>
</reference>
<gene>
    <name evidence="7" type="ORF">SAMN05216402_1238</name>
</gene>
<dbReference type="SUPFAM" id="SSF55174">
    <property type="entry name" value="Alpha-L RNA-binding motif"/>
    <property type="match status" value="1"/>
</dbReference>
<name>A0ABY0TB92_9PROT</name>
<organism evidence="7 8">
    <name type="scientific">Nitrosospira multiformis</name>
    <dbReference type="NCBI Taxonomy" id="1231"/>
    <lineage>
        <taxon>Bacteria</taxon>
        <taxon>Pseudomonadati</taxon>
        <taxon>Pseudomonadota</taxon>
        <taxon>Betaproteobacteria</taxon>
        <taxon>Nitrosomonadales</taxon>
        <taxon>Nitrosomonadaceae</taxon>
        <taxon>Nitrosospira</taxon>
    </lineage>
</organism>
<dbReference type="SUPFAM" id="SSF55120">
    <property type="entry name" value="Pseudouridine synthase"/>
    <property type="match status" value="1"/>
</dbReference>
<protein>
    <recommendedName>
        <fullName evidence="5">Pseudouridine synthase</fullName>
        <ecNumber evidence="5">5.4.99.-</ecNumber>
    </recommendedName>
</protein>
<dbReference type="InterPro" id="IPR020103">
    <property type="entry name" value="PsdUridine_synth_cat_dom_sf"/>
</dbReference>
<evidence type="ECO:0000313" key="7">
    <source>
        <dbReference type="EMBL" id="SDQ54006.1"/>
    </source>
</evidence>
<dbReference type="Proteomes" id="UP000183471">
    <property type="component" value="Unassembled WGS sequence"/>
</dbReference>
<comment type="catalytic activity">
    <reaction evidence="3">
        <text>uridine(1911/1915/1917) in 23S rRNA = pseudouridine(1911/1915/1917) in 23S rRNA</text>
        <dbReference type="Rhea" id="RHEA:42524"/>
        <dbReference type="Rhea" id="RHEA-COMP:10097"/>
        <dbReference type="Rhea" id="RHEA-COMP:10098"/>
        <dbReference type="ChEBI" id="CHEBI:65314"/>
        <dbReference type="ChEBI" id="CHEBI:65315"/>
        <dbReference type="EC" id="5.4.99.23"/>
    </reaction>
</comment>
<dbReference type="InterPro" id="IPR006225">
    <property type="entry name" value="PsdUridine_synth_RluC/D"/>
</dbReference>
<evidence type="ECO:0000256" key="4">
    <source>
        <dbReference type="PROSITE-ProRule" id="PRU00182"/>
    </source>
</evidence>
<dbReference type="Pfam" id="PF01479">
    <property type="entry name" value="S4"/>
    <property type="match status" value="1"/>
</dbReference>
<proteinExistence type="inferred from homology"/>
<dbReference type="InterPro" id="IPR002942">
    <property type="entry name" value="S4_RNA-bd"/>
</dbReference>
<evidence type="ECO:0000259" key="6">
    <source>
        <dbReference type="SMART" id="SM00363"/>
    </source>
</evidence>
<dbReference type="InterPro" id="IPR006145">
    <property type="entry name" value="PsdUridine_synth_RsuA/RluA"/>
</dbReference>
<dbReference type="Pfam" id="PF00849">
    <property type="entry name" value="PseudoU_synth_2"/>
    <property type="match status" value="1"/>
</dbReference>
<evidence type="ECO:0000256" key="2">
    <source>
        <dbReference type="ARBA" id="ARBA00023235"/>
    </source>
</evidence>
<sequence length="344" mass="38337">MHRKVRTNIIIIAQSPLSSESADSITELTIPPDYAGMRLDQALARLLPDWSRSRLQGWILEKRISVDEREAIPKQKLWGGEKIQVRQPISGHIETAYAAEAIPLDIIYEDDVLMVINKPAGLVVHPGSGNWQGTLLNALLHHAAQLSAVPRAGIVHRLDKETSGLLVVAKTLEAQTSLVRQLQKHTVKRDYLALVLGHVSVEGSIDAPVGRHPVQRTKMTVTASGKEARTHYRVVEKFDGCTLLQCSLETGRTHQIRVHMHSIGHPLVGDPVYGGKPKKISRETGQLIAGFPRQALHAQKLELSHPQHSRRMMWEAALPEDMNRLLLMLQQHRERNSTLVNSPA</sequence>
<dbReference type="InterPro" id="IPR050188">
    <property type="entry name" value="RluA_PseudoU_synthase"/>
</dbReference>
<dbReference type="PANTHER" id="PTHR21600:SF44">
    <property type="entry name" value="RIBOSOMAL LARGE SUBUNIT PSEUDOURIDINE SYNTHASE D"/>
    <property type="match status" value="1"/>
</dbReference>
<dbReference type="InterPro" id="IPR036986">
    <property type="entry name" value="S4_RNA-bd_sf"/>
</dbReference>
<dbReference type="NCBIfam" id="TIGR00005">
    <property type="entry name" value="rluA_subfam"/>
    <property type="match status" value="1"/>
</dbReference>
<dbReference type="Gene3D" id="3.30.2350.10">
    <property type="entry name" value="Pseudouridine synthase"/>
    <property type="match status" value="1"/>
</dbReference>
<comment type="catalytic activity">
    <reaction evidence="5">
        <text>a uridine in RNA = a pseudouridine in RNA</text>
        <dbReference type="Rhea" id="RHEA:48348"/>
        <dbReference type="Rhea" id="RHEA-COMP:12068"/>
        <dbReference type="Rhea" id="RHEA-COMP:12069"/>
        <dbReference type="ChEBI" id="CHEBI:65314"/>
        <dbReference type="ChEBI" id="CHEBI:65315"/>
    </reaction>
</comment>
<keyword evidence="2 5" id="KW-0413">Isomerase</keyword>
<dbReference type="NCBIfam" id="NF008385">
    <property type="entry name" value="PRK11180.1"/>
    <property type="match status" value="1"/>
</dbReference>
<dbReference type="EC" id="5.4.99.-" evidence="5"/>
<evidence type="ECO:0000256" key="5">
    <source>
        <dbReference type="RuleBase" id="RU362028"/>
    </source>
</evidence>
<keyword evidence="4" id="KW-0694">RNA-binding</keyword>
<dbReference type="PANTHER" id="PTHR21600">
    <property type="entry name" value="MITOCHONDRIAL RNA PSEUDOURIDINE SYNTHASE"/>
    <property type="match status" value="1"/>
</dbReference>
<keyword evidence="8" id="KW-1185">Reference proteome</keyword>
<comment type="caution">
    <text evidence="7">The sequence shown here is derived from an EMBL/GenBank/DDBJ whole genome shotgun (WGS) entry which is preliminary data.</text>
</comment>